<dbReference type="InterPro" id="IPR007889">
    <property type="entry name" value="HTH_Psq"/>
</dbReference>
<dbReference type="eggNOG" id="ENOG502RYZ4">
    <property type="taxonomic scope" value="Eukaryota"/>
</dbReference>
<dbReference type="InterPro" id="IPR051095">
    <property type="entry name" value="Dros_DevTransReg"/>
</dbReference>
<feature type="compositionally biased region" description="Low complexity" evidence="4">
    <location>
        <begin position="412"/>
        <end position="423"/>
    </location>
</feature>
<accession>B4HCG7</accession>
<keyword evidence="3" id="KW-0238">DNA-binding</keyword>
<keyword evidence="2 3" id="KW-0539">Nucleus</keyword>
<dbReference type="PROSITE" id="PS50960">
    <property type="entry name" value="HTH_PSQ"/>
    <property type="match status" value="1"/>
</dbReference>
<evidence type="ECO:0000313" key="6">
    <source>
        <dbReference type="EMBL" id="EDW26916.1"/>
    </source>
</evidence>
<dbReference type="PANTHER" id="PTHR23110">
    <property type="entry name" value="BTB DOMAIN TRANSCRIPTION FACTOR"/>
    <property type="match status" value="1"/>
</dbReference>
<dbReference type="OMA" id="GDQHMSQ"/>
<name>B4HCG7_DROPE</name>
<evidence type="ECO:0000259" key="5">
    <source>
        <dbReference type="PROSITE" id="PS50960"/>
    </source>
</evidence>
<dbReference type="InterPro" id="IPR009057">
    <property type="entry name" value="Homeodomain-like_sf"/>
</dbReference>
<feature type="region of interest" description="Disordered" evidence="4">
    <location>
        <begin position="412"/>
        <end position="455"/>
    </location>
</feature>
<evidence type="ECO:0000256" key="1">
    <source>
        <dbReference type="ARBA" id="ARBA00004123"/>
    </source>
</evidence>
<feature type="compositionally biased region" description="Gly residues" evidence="4">
    <location>
        <begin position="152"/>
        <end position="168"/>
    </location>
</feature>
<organism evidence="7">
    <name type="scientific">Drosophila persimilis</name>
    <name type="common">Fruit fly</name>
    <dbReference type="NCBI Taxonomy" id="7234"/>
    <lineage>
        <taxon>Eukaryota</taxon>
        <taxon>Metazoa</taxon>
        <taxon>Ecdysozoa</taxon>
        <taxon>Arthropoda</taxon>
        <taxon>Hexapoda</taxon>
        <taxon>Insecta</taxon>
        <taxon>Pterygota</taxon>
        <taxon>Neoptera</taxon>
        <taxon>Endopterygota</taxon>
        <taxon>Diptera</taxon>
        <taxon>Brachycera</taxon>
        <taxon>Muscomorpha</taxon>
        <taxon>Ephydroidea</taxon>
        <taxon>Drosophilidae</taxon>
        <taxon>Drosophila</taxon>
        <taxon>Sophophora</taxon>
    </lineage>
</organism>
<dbReference type="Proteomes" id="UP000008744">
    <property type="component" value="Unassembled WGS sequence"/>
</dbReference>
<evidence type="ECO:0000256" key="2">
    <source>
        <dbReference type="ARBA" id="ARBA00023242"/>
    </source>
</evidence>
<dbReference type="GO" id="GO:0003680">
    <property type="term" value="F:minor groove of adenine-thymine-rich DNA binding"/>
    <property type="evidence" value="ECO:0007669"/>
    <property type="project" value="EnsemblMetazoa"/>
</dbReference>
<dbReference type="GO" id="GO:0005634">
    <property type="term" value="C:nucleus"/>
    <property type="evidence" value="ECO:0007669"/>
    <property type="project" value="UniProtKB-SubCell"/>
</dbReference>
<gene>
    <name evidence="6" type="primary">Dper\GL16678</name>
    <name evidence="6" type="ORF">Dper_GL16678</name>
</gene>
<dbReference type="PANTHER" id="PTHR23110:SF109">
    <property type="entry name" value="FI07618P-RELATED"/>
    <property type="match status" value="1"/>
</dbReference>
<proteinExistence type="predicted"/>
<dbReference type="PhylomeDB" id="B4HCG7"/>
<dbReference type="STRING" id="7234.B4HCG7"/>
<dbReference type="GO" id="GO:0006357">
    <property type="term" value="P:regulation of transcription by RNA polymerase II"/>
    <property type="evidence" value="ECO:0007669"/>
    <property type="project" value="TreeGrafter"/>
</dbReference>
<dbReference type="OrthoDB" id="6611570at2759"/>
<evidence type="ECO:0000256" key="3">
    <source>
        <dbReference type="PROSITE-ProRule" id="PRU00320"/>
    </source>
</evidence>
<feature type="domain" description="HTH psq-type" evidence="5">
    <location>
        <begin position="48"/>
        <end position="100"/>
    </location>
</feature>
<dbReference type="Pfam" id="PF05225">
    <property type="entry name" value="HTH_psq"/>
    <property type="match status" value="1"/>
</dbReference>
<dbReference type="GO" id="GO:0007478">
    <property type="term" value="P:leg disc morphogenesis"/>
    <property type="evidence" value="ECO:0007669"/>
    <property type="project" value="EnsemblMetazoa"/>
</dbReference>
<feature type="compositionally biased region" description="Low complexity" evidence="4">
    <location>
        <begin position="326"/>
        <end position="346"/>
    </location>
</feature>
<feature type="region of interest" description="Disordered" evidence="4">
    <location>
        <begin position="147"/>
        <end position="171"/>
    </location>
</feature>
<reference evidence="6 7" key="1">
    <citation type="journal article" date="2007" name="Nature">
        <title>Evolution of genes and genomes on the Drosophila phylogeny.</title>
        <authorList>
            <consortium name="Drosophila 12 Genomes Consortium"/>
            <person name="Clark A.G."/>
            <person name="Eisen M.B."/>
            <person name="Smith D.R."/>
            <person name="Bergman C.M."/>
            <person name="Oliver B."/>
            <person name="Markow T.A."/>
            <person name="Kaufman T.C."/>
            <person name="Kellis M."/>
            <person name="Gelbart W."/>
            <person name="Iyer V.N."/>
            <person name="Pollard D.A."/>
            <person name="Sackton T.B."/>
            <person name="Larracuente A.M."/>
            <person name="Singh N.D."/>
            <person name="Abad J.P."/>
            <person name="Abt D.N."/>
            <person name="Adryan B."/>
            <person name="Aguade M."/>
            <person name="Akashi H."/>
            <person name="Anderson W.W."/>
            <person name="Aquadro C.F."/>
            <person name="Ardell D.H."/>
            <person name="Arguello R."/>
            <person name="Artieri C.G."/>
            <person name="Barbash D.A."/>
            <person name="Barker D."/>
            <person name="Barsanti P."/>
            <person name="Batterham P."/>
            <person name="Batzoglou S."/>
            <person name="Begun D."/>
            <person name="Bhutkar A."/>
            <person name="Blanco E."/>
            <person name="Bosak S.A."/>
            <person name="Bradley R.K."/>
            <person name="Brand A.D."/>
            <person name="Brent M.R."/>
            <person name="Brooks A.N."/>
            <person name="Brown R.H."/>
            <person name="Butlin R.K."/>
            <person name="Caggese C."/>
            <person name="Calvi B.R."/>
            <person name="Bernardo de Carvalho A."/>
            <person name="Caspi A."/>
            <person name="Castrezana S."/>
            <person name="Celniker S.E."/>
            <person name="Chang J.L."/>
            <person name="Chapple C."/>
            <person name="Chatterji S."/>
            <person name="Chinwalla A."/>
            <person name="Civetta A."/>
            <person name="Clifton S.W."/>
            <person name="Comeron J.M."/>
            <person name="Costello J.C."/>
            <person name="Coyne J.A."/>
            <person name="Daub J."/>
            <person name="David R.G."/>
            <person name="Delcher A.L."/>
            <person name="Delehaunty K."/>
            <person name="Do C.B."/>
            <person name="Ebling H."/>
            <person name="Edwards K."/>
            <person name="Eickbush T."/>
            <person name="Evans J.D."/>
            <person name="Filipski A."/>
            <person name="Findeiss S."/>
            <person name="Freyhult E."/>
            <person name="Fulton L."/>
            <person name="Fulton R."/>
            <person name="Garcia A.C."/>
            <person name="Gardiner A."/>
            <person name="Garfield D.A."/>
            <person name="Garvin B.E."/>
            <person name="Gibson G."/>
            <person name="Gilbert D."/>
            <person name="Gnerre S."/>
            <person name="Godfrey J."/>
            <person name="Good R."/>
            <person name="Gotea V."/>
            <person name="Gravely B."/>
            <person name="Greenberg A.J."/>
            <person name="Griffiths-Jones S."/>
            <person name="Gross S."/>
            <person name="Guigo R."/>
            <person name="Gustafson E.A."/>
            <person name="Haerty W."/>
            <person name="Hahn M.W."/>
            <person name="Halligan D.L."/>
            <person name="Halpern A.L."/>
            <person name="Halter G.M."/>
            <person name="Han M.V."/>
            <person name="Heger A."/>
            <person name="Hillier L."/>
            <person name="Hinrichs A.S."/>
            <person name="Holmes I."/>
            <person name="Hoskins R.A."/>
            <person name="Hubisz M.J."/>
            <person name="Hultmark D."/>
            <person name="Huntley M.A."/>
            <person name="Jaffe D.B."/>
            <person name="Jagadeeshan S."/>
            <person name="Jeck W.R."/>
            <person name="Johnson J."/>
            <person name="Jones C.D."/>
            <person name="Jordan W.C."/>
            <person name="Karpen G.H."/>
            <person name="Kataoka E."/>
            <person name="Keightley P.D."/>
            <person name="Kheradpour P."/>
            <person name="Kirkness E.F."/>
            <person name="Koerich L.B."/>
            <person name="Kristiansen K."/>
            <person name="Kudrna D."/>
            <person name="Kulathinal R.J."/>
            <person name="Kumar S."/>
            <person name="Kwok R."/>
            <person name="Lander E."/>
            <person name="Langley C.H."/>
            <person name="Lapoint R."/>
            <person name="Lazzaro B.P."/>
            <person name="Lee S.J."/>
            <person name="Levesque L."/>
            <person name="Li R."/>
            <person name="Lin C.F."/>
            <person name="Lin M.F."/>
            <person name="Lindblad-Toh K."/>
            <person name="Llopart A."/>
            <person name="Long M."/>
            <person name="Low L."/>
            <person name="Lozovsky E."/>
            <person name="Lu J."/>
            <person name="Luo M."/>
            <person name="Machado C.A."/>
            <person name="Makalowski W."/>
            <person name="Marzo M."/>
            <person name="Matsuda M."/>
            <person name="Matzkin L."/>
            <person name="McAllister B."/>
            <person name="McBride C.S."/>
            <person name="McKernan B."/>
            <person name="McKernan K."/>
            <person name="Mendez-Lago M."/>
            <person name="Minx P."/>
            <person name="Mollenhauer M.U."/>
            <person name="Montooth K."/>
            <person name="Mount S.M."/>
            <person name="Mu X."/>
            <person name="Myers E."/>
            <person name="Negre B."/>
            <person name="Newfeld S."/>
            <person name="Nielsen R."/>
            <person name="Noor M.A."/>
            <person name="O'Grady P."/>
            <person name="Pachter L."/>
            <person name="Papaceit M."/>
            <person name="Parisi M.J."/>
            <person name="Parisi M."/>
            <person name="Parts L."/>
            <person name="Pedersen J.S."/>
            <person name="Pesole G."/>
            <person name="Phillippy A.M."/>
            <person name="Ponting C.P."/>
            <person name="Pop M."/>
            <person name="Porcelli D."/>
            <person name="Powell J.R."/>
            <person name="Prohaska S."/>
            <person name="Pruitt K."/>
            <person name="Puig M."/>
            <person name="Quesneville H."/>
            <person name="Ram K.R."/>
            <person name="Rand D."/>
            <person name="Rasmussen M.D."/>
            <person name="Reed L.K."/>
            <person name="Reenan R."/>
            <person name="Reily A."/>
            <person name="Remington K.A."/>
            <person name="Rieger T.T."/>
            <person name="Ritchie M.G."/>
            <person name="Robin C."/>
            <person name="Rogers Y.H."/>
            <person name="Rohde C."/>
            <person name="Rozas J."/>
            <person name="Rubenfield M.J."/>
            <person name="Ruiz A."/>
            <person name="Russo S."/>
            <person name="Salzberg S.L."/>
            <person name="Sanchez-Gracia A."/>
            <person name="Saranga D.J."/>
            <person name="Sato H."/>
            <person name="Schaeffer S.W."/>
            <person name="Schatz M.C."/>
            <person name="Schlenke T."/>
            <person name="Schwartz R."/>
            <person name="Segarra C."/>
            <person name="Singh R.S."/>
            <person name="Sirot L."/>
            <person name="Sirota M."/>
            <person name="Sisneros N.B."/>
            <person name="Smith C.D."/>
            <person name="Smith T.F."/>
            <person name="Spieth J."/>
            <person name="Stage D.E."/>
            <person name="Stark A."/>
            <person name="Stephan W."/>
            <person name="Strausberg R.L."/>
            <person name="Strempel S."/>
            <person name="Sturgill D."/>
            <person name="Sutton G."/>
            <person name="Sutton G.G."/>
            <person name="Tao W."/>
            <person name="Teichmann S."/>
            <person name="Tobari Y.N."/>
            <person name="Tomimura Y."/>
            <person name="Tsolas J.M."/>
            <person name="Valente V.L."/>
            <person name="Venter E."/>
            <person name="Venter J.C."/>
            <person name="Vicario S."/>
            <person name="Vieira F.G."/>
            <person name="Vilella A.J."/>
            <person name="Villasante A."/>
            <person name="Walenz B."/>
            <person name="Wang J."/>
            <person name="Wasserman M."/>
            <person name="Watts T."/>
            <person name="Wilson D."/>
            <person name="Wilson R.K."/>
            <person name="Wing R.A."/>
            <person name="Wolfner M.F."/>
            <person name="Wong A."/>
            <person name="Wong G.K."/>
            <person name="Wu C.I."/>
            <person name="Wu G."/>
            <person name="Yamamoto D."/>
            <person name="Yang H.P."/>
            <person name="Yang S.P."/>
            <person name="Yorke J.A."/>
            <person name="Yoshida K."/>
            <person name="Zdobnov E."/>
            <person name="Zhang P."/>
            <person name="Zhang Y."/>
            <person name="Zimin A.V."/>
            <person name="Baldwin J."/>
            <person name="Abdouelleil A."/>
            <person name="Abdulkadir J."/>
            <person name="Abebe A."/>
            <person name="Abera B."/>
            <person name="Abreu J."/>
            <person name="Acer S.C."/>
            <person name="Aftuck L."/>
            <person name="Alexander A."/>
            <person name="An P."/>
            <person name="Anderson E."/>
            <person name="Anderson S."/>
            <person name="Arachi H."/>
            <person name="Azer M."/>
            <person name="Bachantsang P."/>
            <person name="Barry A."/>
            <person name="Bayul T."/>
            <person name="Berlin A."/>
            <person name="Bessette D."/>
            <person name="Bloom T."/>
            <person name="Blye J."/>
            <person name="Boguslavskiy L."/>
            <person name="Bonnet C."/>
            <person name="Boukhgalter B."/>
            <person name="Bourzgui I."/>
            <person name="Brown A."/>
            <person name="Cahill P."/>
            <person name="Channer S."/>
            <person name="Cheshatsang Y."/>
            <person name="Chuda L."/>
            <person name="Citroen M."/>
            <person name="Collymore A."/>
            <person name="Cooke P."/>
            <person name="Costello M."/>
            <person name="D'Aco K."/>
            <person name="Daza R."/>
            <person name="De Haan G."/>
            <person name="DeGray S."/>
            <person name="DeMaso C."/>
            <person name="Dhargay N."/>
            <person name="Dooley K."/>
            <person name="Dooley E."/>
            <person name="Doricent M."/>
            <person name="Dorje P."/>
            <person name="Dorjee K."/>
            <person name="Dupes A."/>
            <person name="Elong R."/>
            <person name="Falk J."/>
            <person name="Farina A."/>
            <person name="Faro S."/>
            <person name="Ferguson D."/>
            <person name="Fisher S."/>
            <person name="Foley C.D."/>
            <person name="Franke A."/>
            <person name="Friedrich D."/>
            <person name="Gadbois L."/>
            <person name="Gearin G."/>
            <person name="Gearin C.R."/>
            <person name="Giannoukos G."/>
            <person name="Goode T."/>
            <person name="Graham J."/>
            <person name="Grandbois E."/>
            <person name="Grewal S."/>
            <person name="Gyaltsen K."/>
            <person name="Hafez N."/>
            <person name="Hagos B."/>
            <person name="Hall J."/>
            <person name="Henson C."/>
            <person name="Hollinger A."/>
            <person name="Honan T."/>
            <person name="Huard M.D."/>
            <person name="Hughes L."/>
            <person name="Hurhula B."/>
            <person name="Husby M.E."/>
            <person name="Kamat A."/>
            <person name="Kanga B."/>
            <person name="Kashin S."/>
            <person name="Khazanovich D."/>
            <person name="Kisner P."/>
            <person name="Lance K."/>
            <person name="Lara M."/>
            <person name="Lee W."/>
            <person name="Lennon N."/>
            <person name="Letendre F."/>
            <person name="LeVine R."/>
            <person name="Lipovsky A."/>
            <person name="Liu X."/>
            <person name="Liu J."/>
            <person name="Liu S."/>
            <person name="Lokyitsang T."/>
            <person name="Lokyitsang Y."/>
            <person name="Lubonja R."/>
            <person name="Lui A."/>
            <person name="MacDonald P."/>
            <person name="Magnisalis V."/>
            <person name="Maru K."/>
            <person name="Matthews C."/>
            <person name="McCusker W."/>
            <person name="McDonough S."/>
            <person name="Mehta T."/>
            <person name="Meldrim J."/>
            <person name="Meneus L."/>
            <person name="Mihai O."/>
            <person name="Mihalev A."/>
            <person name="Mihova T."/>
            <person name="Mittelman R."/>
            <person name="Mlenga V."/>
            <person name="Montmayeur A."/>
            <person name="Mulrain L."/>
            <person name="Navidi A."/>
            <person name="Naylor J."/>
            <person name="Negash T."/>
            <person name="Nguyen T."/>
            <person name="Nguyen N."/>
            <person name="Nicol R."/>
            <person name="Norbu C."/>
            <person name="Norbu N."/>
            <person name="Novod N."/>
            <person name="O'Neill B."/>
            <person name="Osman S."/>
            <person name="Markiewicz E."/>
            <person name="Oyono O.L."/>
            <person name="Patti C."/>
            <person name="Phunkhang P."/>
            <person name="Pierre F."/>
            <person name="Priest M."/>
            <person name="Raghuraman S."/>
            <person name="Rege F."/>
            <person name="Reyes R."/>
            <person name="Rise C."/>
            <person name="Rogov P."/>
            <person name="Ross K."/>
            <person name="Ryan E."/>
            <person name="Settipalli S."/>
            <person name="Shea T."/>
            <person name="Sherpa N."/>
            <person name="Shi L."/>
            <person name="Shih D."/>
            <person name="Sparrow T."/>
            <person name="Spaulding J."/>
            <person name="Stalker J."/>
            <person name="Stange-Thomann N."/>
            <person name="Stavropoulos S."/>
            <person name="Stone C."/>
            <person name="Strader C."/>
            <person name="Tesfaye S."/>
            <person name="Thomson T."/>
            <person name="Thoulutsang Y."/>
            <person name="Thoulutsang D."/>
            <person name="Topham K."/>
            <person name="Topping I."/>
            <person name="Tsamla T."/>
            <person name="Vassiliev H."/>
            <person name="Vo A."/>
            <person name="Wangchuk T."/>
            <person name="Wangdi T."/>
            <person name="Weiand M."/>
            <person name="Wilkinson J."/>
            <person name="Wilson A."/>
            <person name="Yadav S."/>
            <person name="Young G."/>
            <person name="Yu Q."/>
            <person name="Zembek L."/>
            <person name="Zhong D."/>
            <person name="Zimmer A."/>
            <person name="Zwirko Z."/>
            <person name="Jaffe D.B."/>
            <person name="Alvarez P."/>
            <person name="Brockman W."/>
            <person name="Butler J."/>
            <person name="Chin C."/>
            <person name="Gnerre S."/>
            <person name="Grabherr M."/>
            <person name="Kleber M."/>
            <person name="Mauceli E."/>
            <person name="MacCallum I."/>
        </authorList>
    </citation>
    <scope>NUCLEOTIDE SEQUENCE [LARGE SCALE GENOMIC DNA]</scope>
    <source>
        <strain evidence="7">MSH-3 / Tucson 14011-0111.49</strain>
    </source>
</reference>
<feature type="DNA-binding region" description="H-T-H motif" evidence="3">
    <location>
        <begin position="76"/>
        <end position="96"/>
    </location>
</feature>
<feature type="compositionally biased region" description="Basic and acidic residues" evidence="4">
    <location>
        <begin position="359"/>
        <end position="377"/>
    </location>
</feature>
<feature type="compositionally biased region" description="Low complexity" evidence="4">
    <location>
        <begin position="279"/>
        <end position="316"/>
    </location>
</feature>
<feature type="region of interest" description="Disordered" evidence="4">
    <location>
        <begin position="194"/>
        <end position="258"/>
    </location>
</feature>
<feature type="region of interest" description="Disordered" evidence="4">
    <location>
        <begin position="279"/>
        <end position="386"/>
    </location>
</feature>
<dbReference type="SUPFAM" id="SSF46689">
    <property type="entry name" value="Homeodomain-like"/>
    <property type="match status" value="1"/>
</dbReference>
<dbReference type="GO" id="GO:0007548">
    <property type="term" value="P:sex differentiation"/>
    <property type="evidence" value="ECO:0007669"/>
    <property type="project" value="EnsemblMetazoa"/>
</dbReference>
<feature type="compositionally biased region" description="Basic residues" evidence="4">
    <location>
        <begin position="347"/>
        <end position="358"/>
    </location>
</feature>
<evidence type="ECO:0000313" key="7">
    <source>
        <dbReference type="Proteomes" id="UP000008744"/>
    </source>
</evidence>
<dbReference type="AlphaFoldDB" id="B4HCG7"/>
<keyword evidence="7" id="KW-1185">Reference proteome</keyword>
<dbReference type="GO" id="GO:0007455">
    <property type="term" value="P:eye-antennal disc morphogenesis"/>
    <property type="evidence" value="ECO:0007669"/>
    <property type="project" value="EnsemblMetazoa"/>
</dbReference>
<feature type="non-terminal residue" evidence="6">
    <location>
        <position position="1"/>
    </location>
</feature>
<sequence>AKMMENSQAWMGATAGSALAADSYQYQLQSMWQKCWNTNQNLMHHMRFRERGPLKSWRPETMAEAIFSVLKEGLSLSQAARKYDIPYPTFVLYANRVHNMLGPSIDGGPDLRPKGRGRPQRILLGIWPDEHIKGVIKTVVFRDAKDMKDDSSGGGGVTGPGGGVGVGPGVDQHMSQETAAAVAAVAHNIRQQMQMAAAVQHQHGEAGPPVVPPPGLFNLPPHLAGGPGPPGSRGSISPALSSGSGPRHAPSPCGPAGLLPNLPPSMAVALHRDPAAAALLSQHQQQQHHLQQLHLQQQQQQQQHHLHQQQVAAAHHGMPHKSGFGASSMAAASAASTSASSSSSSHQHSHSHPHSHSHSHGEKQQKKGSPHRSETPRLHSPLGDLGLEMSSYKREYSPSRLFADDLAELVGASVSSSSSVTQGAAGGGSSAAIGEAPRSSSSGGIKVEPITTTSE</sequence>
<protein>
    <submittedName>
        <fullName evidence="6">GL16678</fullName>
    </submittedName>
</protein>
<comment type="subcellular location">
    <subcellularLocation>
        <location evidence="1 3">Nucleus</location>
    </subcellularLocation>
</comment>
<dbReference type="EMBL" id="CH479328">
    <property type="protein sequence ID" value="EDW26916.1"/>
    <property type="molecule type" value="Genomic_DNA"/>
</dbReference>
<evidence type="ECO:0000256" key="4">
    <source>
        <dbReference type="SAM" id="MobiDB-lite"/>
    </source>
</evidence>
<dbReference type="HOGENOM" id="CLU_535612_0_0_1"/>